<dbReference type="Proteomes" id="UP000245119">
    <property type="component" value="Linkage Group LG13"/>
</dbReference>
<sequence length="99" mass="10912">MARHRTAWRCSGLCTLLVAESMSSLRHGGFKVSLFLPHTGRTRLESGASSVELTKMENLCRRSFTDTIKPTARGDAINSMRHLCKDECSSQANSLQLGV</sequence>
<dbReference type="EMBL" id="PZQS01000013">
    <property type="protein sequence ID" value="PVD20198.1"/>
    <property type="molecule type" value="Genomic_DNA"/>
</dbReference>
<evidence type="ECO:0000313" key="2">
    <source>
        <dbReference type="Proteomes" id="UP000245119"/>
    </source>
</evidence>
<proteinExistence type="predicted"/>
<accession>A0A2T7NGA9</accession>
<organism evidence="1 2">
    <name type="scientific">Pomacea canaliculata</name>
    <name type="common">Golden apple snail</name>
    <dbReference type="NCBI Taxonomy" id="400727"/>
    <lineage>
        <taxon>Eukaryota</taxon>
        <taxon>Metazoa</taxon>
        <taxon>Spiralia</taxon>
        <taxon>Lophotrochozoa</taxon>
        <taxon>Mollusca</taxon>
        <taxon>Gastropoda</taxon>
        <taxon>Caenogastropoda</taxon>
        <taxon>Architaenioglossa</taxon>
        <taxon>Ampullarioidea</taxon>
        <taxon>Ampullariidae</taxon>
        <taxon>Pomacea</taxon>
    </lineage>
</organism>
<protein>
    <submittedName>
        <fullName evidence="1">Uncharacterized protein</fullName>
    </submittedName>
</protein>
<name>A0A2T7NGA9_POMCA</name>
<reference evidence="1 2" key="1">
    <citation type="submission" date="2018-04" db="EMBL/GenBank/DDBJ databases">
        <title>The genome of golden apple snail Pomacea canaliculata provides insight into stress tolerance and invasive adaptation.</title>
        <authorList>
            <person name="Liu C."/>
            <person name="Liu B."/>
            <person name="Ren Y."/>
            <person name="Zhang Y."/>
            <person name="Wang H."/>
            <person name="Li S."/>
            <person name="Jiang F."/>
            <person name="Yin L."/>
            <person name="Zhang G."/>
            <person name="Qian W."/>
            <person name="Fan W."/>
        </authorList>
    </citation>
    <scope>NUCLEOTIDE SEQUENCE [LARGE SCALE GENOMIC DNA]</scope>
    <source>
        <strain evidence="1">SZHN2017</strain>
        <tissue evidence="1">Muscle</tissue>
    </source>
</reference>
<evidence type="ECO:0000313" key="1">
    <source>
        <dbReference type="EMBL" id="PVD20198.1"/>
    </source>
</evidence>
<dbReference type="AlphaFoldDB" id="A0A2T7NGA9"/>
<keyword evidence="2" id="KW-1185">Reference proteome</keyword>
<gene>
    <name evidence="1" type="ORF">C0Q70_20694</name>
</gene>
<comment type="caution">
    <text evidence="1">The sequence shown here is derived from an EMBL/GenBank/DDBJ whole genome shotgun (WGS) entry which is preliminary data.</text>
</comment>